<dbReference type="InterPro" id="IPR035979">
    <property type="entry name" value="RBD_domain_sf"/>
</dbReference>
<dbReference type="Gene3D" id="3.30.70.330">
    <property type="match status" value="3"/>
</dbReference>
<evidence type="ECO:0000256" key="8">
    <source>
        <dbReference type="PROSITE-ProRule" id="PRU00176"/>
    </source>
</evidence>
<evidence type="ECO:0000256" key="5">
    <source>
        <dbReference type="ARBA" id="ARBA00022884"/>
    </source>
</evidence>
<keyword evidence="6" id="KW-0508">mRNA splicing</keyword>
<reference evidence="11" key="2">
    <citation type="submission" date="2025-08" db="UniProtKB">
        <authorList>
            <consortium name="Ensembl"/>
        </authorList>
    </citation>
    <scope>IDENTIFICATION</scope>
    <source>
        <strain evidence="11">Guanapo</strain>
    </source>
</reference>
<dbReference type="SMART" id="SM00360">
    <property type="entry name" value="RRM"/>
    <property type="match status" value="3"/>
</dbReference>
<reference evidence="12" key="1">
    <citation type="submission" date="2013-11" db="EMBL/GenBank/DDBJ databases">
        <title>The genomic landscape of the Guanapo guppy.</title>
        <authorList>
            <person name="Kuenstner A."/>
            <person name="Dreyer C."/>
        </authorList>
    </citation>
    <scope>NUCLEOTIDE SEQUENCE</scope>
    <source>
        <strain evidence="12">Guanapo</strain>
    </source>
</reference>
<evidence type="ECO:0000259" key="10">
    <source>
        <dbReference type="PROSITE" id="PS50102"/>
    </source>
</evidence>
<dbReference type="GO" id="GO:0003723">
    <property type="term" value="F:RNA binding"/>
    <property type="evidence" value="ECO:0007669"/>
    <property type="project" value="UniProtKB-UniRule"/>
</dbReference>
<evidence type="ECO:0000313" key="12">
    <source>
        <dbReference type="Proteomes" id="UP000242638"/>
    </source>
</evidence>
<comment type="similarity">
    <text evidence="2">Belongs to the ESRP family.</text>
</comment>
<accession>A0A3P9PZ13</accession>
<dbReference type="InterPro" id="IPR012677">
    <property type="entry name" value="Nucleotide-bd_a/b_plait_sf"/>
</dbReference>
<dbReference type="FunFam" id="3.30.70.330:FF:000070">
    <property type="entry name" value="Epithelial splicing regulatory protein 1"/>
    <property type="match status" value="1"/>
</dbReference>
<proteinExistence type="inferred from homology"/>
<evidence type="ECO:0000256" key="1">
    <source>
        <dbReference type="ARBA" id="ARBA00004123"/>
    </source>
</evidence>
<dbReference type="InterPro" id="IPR050666">
    <property type="entry name" value="ESRP"/>
</dbReference>
<evidence type="ECO:0000256" key="9">
    <source>
        <dbReference type="SAM" id="MobiDB-lite"/>
    </source>
</evidence>
<dbReference type="PANTHER" id="PTHR13976">
    <property type="entry name" value="HETEROGENEOUS NUCLEAR RIBONUCLEOPROTEIN-RELATED"/>
    <property type="match status" value="1"/>
</dbReference>
<dbReference type="GO" id="GO:0008380">
    <property type="term" value="P:RNA splicing"/>
    <property type="evidence" value="ECO:0007669"/>
    <property type="project" value="UniProtKB-KW"/>
</dbReference>
<dbReference type="AlphaFoldDB" id="A0A3P9PZ13"/>
<dbReference type="Bgee" id="ENSPREG00000018277">
    <property type="expression patterns" value="Expressed in caudal fin and 1 other cell type or tissue"/>
</dbReference>
<reference evidence="11" key="3">
    <citation type="submission" date="2025-09" db="UniProtKB">
        <authorList>
            <consortium name="Ensembl"/>
        </authorList>
    </citation>
    <scope>IDENTIFICATION</scope>
    <source>
        <strain evidence="11">Guanapo</strain>
    </source>
</reference>
<dbReference type="FunFam" id="3.30.70.330:FF:000041">
    <property type="entry name" value="Epithelial splicing regulatory protein 1"/>
    <property type="match status" value="1"/>
</dbReference>
<keyword evidence="4" id="KW-0677">Repeat</keyword>
<evidence type="ECO:0000256" key="6">
    <source>
        <dbReference type="ARBA" id="ARBA00023187"/>
    </source>
</evidence>
<comment type="subcellular location">
    <subcellularLocation>
        <location evidence="1">Nucleus</location>
    </subcellularLocation>
</comment>
<dbReference type="SUPFAM" id="SSF54928">
    <property type="entry name" value="RNA-binding domain, RBD"/>
    <property type="match status" value="3"/>
</dbReference>
<keyword evidence="5 8" id="KW-0694">RNA-binding</keyword>
<feature type="domain" description="RRM" evidence="10">
    <location>
        <begin position="307"/>
        <end position="393"/>
    </location>
</feature>
<dbReference type="Ensembl" id="ENSPRET00000027442.1">
    <property type="protein sequence ID" value="ENSPREP00000027152.1"/>
    <property type="gene ID" value="ENSPREG00000018277.1"/>
</dbReference>
<dbReference type="PROSITE" id="PS50102">
    <property type="entry name" value="RRM"/>
    <property type="match status" value="2"/>
</dbReference>
<dbReference type="Proteomes" id="UP000242638">
    <property type="component" value="Unassembled WGS sequence"/>
</dbReference>
<keyword evidence="3" id="KW-0507">mRNA processing</keyword>
<feature type="region of interest" description="Disordered" evidence="9">
    <location>
        <begin position="534"/>
        <end position="561"/>
    </location>
</feature>
<dbReference type="Gene3D" id="3.30.420.10">
    <property type="entry name" value="Ribonuclease H-like superfamily/Ribonuclease H"/>
    <property type="match status" value="1"/>
</dbReference>
<evidence type="ECO:0000256" key="4">
    <source>
        <dbReference type="ARBA" id="ARBA00022737"/>
    </source>
</evidence>
<evidence type="ECO:0000256" key="2">
    <source>
        <dbReference type="ARBA" id="ARBA00008866"/>
    </source>
</evidence>
<sequence>MTAQVDYLVVVFTATSGASGELLGSDEKDLVQLVWQLVNVNTKTLGRVNEILIRPDLSDSTEEKSDEDVVVECKEEDESSSGADCMYTATSLDSGLNMFNLQLTNEVNSAGAGTSLCLCTDGQLHIRQVIHPEAASKNIPVPDCFFSFFDLRKEFKNHSATSDLKALNAHVMAECILCHSFSNPERINERFESGTCSKMEKVCDNTVIRARGLPWQSSDQDIARFFKGLNIAKGGAALCLNAQGRRNGEALVRFVSEEHRDLALQRHKHHMGNRYIEVYKATGEDFLKIAGGTSNEVAMFLSREDQIIVRMRGLPFNATHDDVLRFFSPEDGSKETCPISGGKDGILFVRYPDGRPTGDAFVLFACEEHAQCALRKHKELLGKRYIELFKSTAAEVQQVLNRYSSAPLIPVAPAPLVSVLPAVSLLPPPGGVRDCLRLRGLPYTASIEDILTFLGEFTQDVRQHGVHMVLNQQGRPSGDCFIQMTSAERALQASQRLHKHVMSSQRGANSRYVEVFPCSTDEMGLVLMGGSLSHTHTHTHNRSRSGTGLSPPPCKSRRLSPPSYAFTPVQQILPTDAAAAAAAAAALYPPMGQMLLAPRPLHPGHPYYPASAQLYMNYSAYYPSPPGSPTTLGYFPAHSSMSSPGGLVRMPGLPYNGSGVKDLINAMQGYQDALIHAHGAVHAHDPARTLLTQPKEWVCI</sequence>
<protein>
    <submittedName>
        <fullName evidence="11">Epithelial splicing regulatory protein 1</fullName>
    </submittedName>
</protein>
<dbReference type="InterPro" id="IPR036397">
    <property type="entry name" value="RNaseH_sf"/>
</dbReference>
<feature type="domain" description="RRM" evidence="10">
    <location>
        <begin position="206"/>
        <end position="283"/>
    </location>
</feature>
<dbReference type="GO" id="GO:0006397">
    <property type="term" value="P:mRNA processing"/>
    <property type="evidence" value="ECO:0007669"/>
    <property type="project" value="UniProtKB-KW"/>
</dbReference>
<dbReference type="GeneTree" id="ENSGT00940000159511"/>
<name>A0A3P9PZ13_POERE</name>
<dbReference type="InterPro" id="IPR000504">
    <property type="entry name" value="RRM_dom"/>
</dbReference>
<dbReference type="GO" id="GO:0005634">
    <property type="term" value="C:nucleus"/>
    <property type="evidence" value="ECO:0007669"/>
    <property type="project" value="UniProtKB-SubCell"/>
</dbReference>
<organism evidence="11 12">
    <name type="scientific">Poecilia reticulata</name>
    <name type="common">Guppy</name>
    <name type="synonym">Acanthophacelus reticulatus</name>
    <dbReference type="NCBI Taxonomy" id="8081"/>
    <lineage>
        <taxon>Eukaryota</taxon>
        <taxon>Metazoa</taxon>
        <taxon>Chordata</taxon>
        <taxon>Craniata</taxon>
        <taxon>Vertebrata</taxon>
        <taxon>Euteleostomi</taxon>
        <taxon>Actinopterygii</taxon>
        <taxon>Neopterygii</taxon>
        <taxon>Teleostei</taxon>
        <taxon>Neoteleostei</taxon>
        <taxon>Acanthomorphata</taxon>
        <taxon>Ovalentaria</taxon>
        <taxon>Atherinomorphae</taxon>
        <taxon>Cyprinodontiformes</taxon>
        <taxon>Poeciliidae</taxon>
        <taxon>Poeciliinae</taxon>
        <taxon>Poecilia</taxon>
    </lineage>
</organism>
<keyword evidence="12" id="KW-1185">Reference proteome</keyword>
<evidence type="ECO:0000313" key="11">
    <source>
        <dbReference type="Ensembl" id="ENSPREP00000027152.1"/>
    </source>
</evidence>
<evidence type="ECO:0000256" key="3">
    <source>
        <dbReference type="ARBA" id="ARBA00022664"/>
    </source>
</evidence>
<keyword evidence="7" id="KW-0539">Nucleus</keyword>
<evidence type="ECO:0000256" key="7">
    <source>
        <dbReference type="ARBA" id="ARBA00023242"/>
    </source>
</evidence>